<proteinExistence type="predicted"/>
<feature type="non-terminal residue" evidence="1">
    <location>
        <position position="27"/>
    </location>
</feature>
<dbReference type="AlphaFoldDB" id="A0A382KS75"/>
<name>A0A382KS75_9ZZZZ</name>
<accession>A0A382KS75</accession>
<organism evidence="1">
    <name type="scientific">marine metagenome</name>
    <dbReference type="NCBI Taxonomy" id="408172"/>
    <lineage>
        <taxon>unclassified sequences</taxon>
        <taxon>metagenomes</taxon>
        <taxon>ecological metagenomes</taxon>
    </lineage>
</organism>
<dbReference type="EMBL" id="UINC01082504">
    <property type="protein sequence ID" value="SVC27330.1"/>
    <property type="molecule type" value="Genomic_DNA"/>
</dbReference>
<sequence length="27" mass="3171">MSVVTDTHKDILDKYKQKFKADISVLF</sequence>
<reference evidence="1" key="1">
    <citation type="submission" date="2018-05" db="EMBL/GenBank/DDBJ databases">
        <authorList>
            <person name="Lanie J.A."/>
            <person name="Ng W.-L."/>
            <person name="Kazmierczak K.M."/>
            <person name="Andrzejewski T.M."/>
            <person name="Davidsen T.M."/>
            <person name="Wayne K.J."/>
            <person name="Tettelin H."/>
            <person name="Glass J.I."/>
            <person name="Rusch D."/>
            <person name="Podicherti R."/>
            <person name="Tsui H.-C.T."/>
            <person name="Winkler M.E."/>
        </authorList>
    </citation>
    <scope>NUCLEOTIDE SEQUENCE</scope>
</reference>
<protein>
    <submittedName>
        <fullName evidence="1">Uncharacterized protein</fullName>
    </submittedName>
</protein>
<evidence type="ECO:0000313" key="1">
    <source>
        <dbReference type="EMBL" id="SVC27330.1"/>
    </source>
</evidence>
<gene>
    <name evidence="1" type="ORF">METZ01_LOCUS280184</name>
</gene>